<feature type="region of interest" description="Disordered" evidence="1">
    <location>
        <begin position="866"/>
        <end position="885"/>
    </location>
</feature>
<dbReference type="SUPFAM" id="SSF56112">
    <property type="entry name" value="Protein kinase-like (PK-like)"/>
    <property type="match status" value="1"/>
</dbReference>
<dbReference type="Proteomes" id="UP001283212">
    <property type="component" value="Unassembled WGS sequence"/>
</dbReference>
<dbReference type="AlphaFoldDB" id="A0AAE4MH87"/>
<organism evidence="2 3">
    <name type="scientific">Methanorbis rubei</name>
    <dbReference type="NCBI Taxonomy" id="3028300"/>
    <lineage>
        <taxon>Archaea</taxon>
        <taxon>Methanobacteriati</taxon>
        <taxon>Methanobacteriota</taxon>
        <taxon>Stenosarchaea group</taxon>
        <taxon>Methanomicrobia</taxon>
        <taxon>Methanomicrobiales</taxon>
        <taxon>Methanocorpusculaceae</taxon>
        <taxon>Methanorbis</taxon>
    </lineage>
</organism>
<evidence type="ECO:0000313" key="2">
    <source>
        <dbReference type="EMBL" id="MDV0444191.1"/>
    </source>
</evidence>
<protein>
    <recommendedName>
        <fullName evidence="4">Protein kinase domain-containing protein</fullName>
    </recommendedName>
</protein>
<reference evidence="2 3" key="1">
    <citation type="submission" date="2023-06" db="EMBL/GenBank/DDBJ databases">
        <title>Genome sequence of Methancorpusculaceae sp. Cs1.</title>
        <authorList>
            <person name="Protasov E."/>
            <person name="Platt K."/>
            <person name="Poehlein A."/>
            <person name="Daniel R."/>
            <person name="Brune A."/>
        </authorList>
    </citation>
    <scope>NUCLEOTIDE SEQUENCE [LARGE SCALE GENOMIC DNA]</scope>
    <source>
        <strain evidence="2 3">Cs1</strain>
    </source>
</reference>
<feature type="compositionally biased region" description="Basic and acidic residues" evidence="1">
    <location>
        <begin position="873"/>
        <end position="885"/>
    </location>
</feature>
<accession>A0AAE4MH87</accession>
<sequence>MGKYCCFNCIKKDYSEKQLTDLCSICNMPYDFPLKEIPTTIVSEDNISYNVVMPKGRGFYAVTYLCTSGKFDEETILKVTPARIYDELKNFNRKEETSYGVFAKECVEHSDISKGTDHIVKIKNYFRADVTFGNHIIPCFVSELEYINGTTFNEFINEDSNINARNFAQLAIDLIRIWSELQNKQKYHNDLHGDNLIVEQLGQNIRRIDELNSSIRLMVIDLNSSKEESLSNTDRFGDQTQIYNHLKRMSELINNKVTTKATDSDFRIKETLEKITNLIAPLSERSRVPTPDELIHIVKEDFNSNLSYAPWERNFVLTRLDDGYNAQTIHKCYIPFLLVDPDNKWLKGISVSGPQLITGMRGCGKTTLLGALDFHARANFEHNDTHNRIDILKDDVYVGLSASCSNLIDNRGRASSDNFAKLIWIYTIELLGIIRHLKSLDSDLINPNYKKKVVEFLQCIVTINLLDDPTQLGDSDLEHYLSMKITCFSDADGPKLKDSPKNAFESLALLIMGMSELWNNKKVFFLLDDASIRYLKVDTIIDLFSNLLFQSSLCSFKITTEMQSVELMELTSPGNVALAREGRDFTMYDFGAKVLEKIKEKNKNSNGKTFLLKILEKRLSYYVNHPDHPPSKILGNSPLSVIALNIASASKSIELNTAYYGISALAGCCVGDIGDVILLYDRIVQKYKNETPVSKKDQSDCFQDLCSGRLYNLNRRDNKLQQYAISFAEASNYLLVKSKKDYDKKMKEYNDGARKVKPSLRLRQYTSMHVRVTSDEDKKNEQLKKLIELVDAGIFIFASGAPRSKNPGANPILQFKLAYRKLYGIASLIGLSDRDRFELSGEQLDDWLNNPSKEILIKNLKGDDDDNLEYTEDDKSPDRLFDELEDNPNDKSLIKNLKGDDDDNLEYTEVKAEQSEKKELPQMQLSFFDHFSVDENRKNDETLNTDLLYLHEKIKIDKIDLSSGISKKIDLVIIALGFEERASESAKNILNIWNPKKICLIKYPEEGKTNEIVSSIQKKGYGGLIEKIDHDNLVEIYNQIDNVESCLLDITGLSKPLIFSIAEKILSSDKKTIISYTEAEEYYPLEKTIFEKFEETKKMPKYKRFRKIMDGLLIGEKPEYEIRPLLETSDCYSTRPSTLLGFVVSKNQRILTLLENRDYSWAELFVSSGKSYRSQLAQMAADIVKSNYNNIETILSDRKNPEEILKQLLNKYYALYVNQGTNIEIGLTGTKLQTLACAALSSIGKISQCWYVHPAEFDKDQFSIGAKETVYYQFEKK</sequence>
<evidence type="ECO:0000256" key="1">
    <source>
        <dbReference type="SAM" id="MobiDB-lite"/>
    </source>
</evidence>
<dbReference type="EMBL" id="JAWDKB010000006">
    <property type="protein sequence ID" value="MDV0444191.1"/>
    <property type="molecule type" value="Genomic_DNA"/>
</dbReference>
<evidence type="ECO:0000313" key="3">
    <source>
        <dbReference type="Proteomes" id="UP001283212"/>
    </source>
</evidence>
<dbReference type="InterPro" id="IPR011009">
    <property type="entry name" value="Kinase-like_dom_sf"/>
</dbReference>
<dbReference type="InterPro" id="IPR056955">
    <property type="entry name" value="ORC-CDC6-like"/>
</dbReference>
<dbReference type="RefSeq" id="WP_338096691.1">
    <property type="nucleotide sequence ID" value="NZ_JAWDKB010000006.1"/>
</dbReference>
<proteinExistence type="predicted"/>
<evidence type="ECO:0008006" key="4">
    <source>
        <dbReference type="Google" id="ProtNLM"/>
    </source>
</evidence>
<dbReference type="Pfam" id="PF24389">
    <property type="entry name" value="ORC-CDC6-like"/>
    <property type="match status" value="1"/>
</dbReference>
<keyword evidence="3" id="KW-1185">Reference proteome</keyword>
<dbReference type="Gene3D" id="1.10.510.10">
    <property type="entry name" value="Transferase(Phosphotransferase) domain 1"/>
    <property type="match status" value="1"/>
</dbReference>
<gene>
    <name evidence="2" type="ORF">McpCs1_15880</name>
</gene>
<name>A0AAE4MH87_9EURY</name>
<comment type="caution">
    <text evidence="2">The sequence shown here is derived from an EMBL/GenBank/DDBJ whole genome shotgun (WGS) entry which is preliminary data.</text>
</comment>